<sequence>MIKTERAYKEAVEKLKQDREFIESEKLRFKDLGLTQEQIDLAIQPYMSFHEQLKEEVDYYERIKRGEFDTVINLRNIGRTLIAYRIYIGMSQAELTEKLGVAPSQVSRDERNEYYGATIERIRDVMEAMNMFSITKIEPKEVQYA</sequence>
<feature type="coiled-coil region" evidence="1">
    <location>
        <begin position="5"/>
        <end position="32"/>
    </location>
</feature>
<dbReference type="SUPFAM" id="SSF47413">
    <property type="entry name" value="lambda repressor-like DNA-binding domains"/>
    <property type="match status" value="1"/>
</dbReference>
<evidence type="ECO:0000313" key="4">
    <source>
        <dbReference type="Proteomes" id="UP000032024"/>
    </source>
</evidence>
<evidence type="ECO:0000313" key="3">
    <source>
        <dbReference type="EMBL" id="AJO22232.1"/>
    </source>
</evidence>
<dbReference type="InterPro" id="IPR010982">
    <property type="entry name" value="Lambda_DNA-bd_dom_sf"/>
</dbReference>
<evidence type="ECO:0000256" key="1">
    <source>
        <dbReference type="SAM" id="Coils"/>
    </source>
</evidence>
<dbReference type="EMBL" id="CP010525">
    <property type="protein sequence ID" value="AJO22232.1"/>
    <property type="molecule type" value="Genomic_DNA"/>
</dbReference>
<organism evidence="3 4">
    <name type="scientific">Heyndrickxia coagulans</name>
    <name type="common">Weizmannia coagulans</name>
    <dbReference type="NCBI Taxonomy" id="1398"/>
    <lineage>
        <taxon>Bacteria</taxon>
        <taxon>Bacillati</taxon>
        <taxon>Bacillota</taxon>
        <taxon>Bacilli</taxon>
        <taxon>Bacillales</taxon>
        <taxon>Bacillaceae</taxon>
        <taxon>Heyndrickxia</taxon>
    </lineage>
</organism>
<reference evidence="4" key="1">
    <citation type="submission" date="2015-01" db="EMBL/GenBank/DDBJ databases">
        <title>Comparative genome analysis of Bacillus coagulans HM-08, Clostridium butyricum HM-68, Bacillus subtilis HM-66 and Bacillus paralicheniformis BL-09.</title>
        <authorList>
            <person name="Zhang H."/>
        </authorList>
    </citation>
    <scope>NUCLEOTIDE SEQUENCE [LARGE SCALE GENOMIC DNA]</scope>
    <source>
        <strain evidence="4">HM-08</strain>
    </source>
</reference>
<accession>A0AAN0T3S2</accession>
<proteinExistence type="predicted"/>
<dbReference type="AlphaFoldDB" id="A0AAN0T3S2"/>
<dbReference type="RefSeq" id="WP_026683661.1">
    <property type="nucleotide sequence ID" value="NZ_CP010525.1"/>
</dbReference>
<evidence type="ECO:0000259" key="2">
    <source>
        <dbReference type="PROSITE" id="PS50943"/>
    </source>
</evidence>
<keyword evidence="1" id="KW-0175">Coiled coil</keyword>
<name>A0AAN0T3S2_HEYCO</name>
<dbReference type="PROSITE" id="PS50943">
    <property type="entry name" value="HTH_CROC1"/>
    <property type="match status" value="1"/>
</dbReference>
<dbReference type="Proteomes" id="UP000032024">
    <property type="component" value="Chromosome"/>
</dbReference>
<gene>
    <name evidence="3" type="ORF">SB48_HM08orf02271</name>
</gene>
<dbReference type="CDD" id="cd00093">
    <property type="entry name" value="HTH_XRE"/>
    <property type="match status" value="1"/>
</dbReference>
<protein>
    <recommendedName>
        <fullName evidence="2">HTH cro/C1-type domain-containing protein</fullName>
    </recommendedName>
</protein>
<dbReference type="GO" id="GO:0003677">
    <property type="term" value="F:DNA binding"/>
    <property type="evidence" value="ECO:0007669"/>
    <property type="project" value="InterPro"/>
</dbReference>
<keyword evidence="4" id="KW-1185">Reference proteome</keyword>
<dbReference type="Gene3D" id="1.10.260.40">
    <property type="entry name" value="lambda repressor-like DNA-binding domains"/>
    <property type="match status" value="1"/>
</dbReference>
<dbReference type="InterPro" id="IPR001387">
    <property type="entry name" value="Cro/C1-type_HTH"/>
</dbReference>
<feature type="domain" description="HTH cro/C1-type" evidence="2">
    <location>
        <begin position="81"/>
        <end position="137"/>
    </location>
</feature>